<evidence type="ECO:0000313" key="1">
    <source>
        <dbReference type="EMBL" id="CPR17986.1"/>
    </source>
</evidence>
<dbReference type="OrthoDB" id="7869995at2"/>
<dbReference type="Proteomes" id="UP000033187">
    <property type="component" value="Chromosome 1"/>
</dbReference>
<keyword evidence="2" id="KW-1185">Reference proteome</keyword>
<accession>A0A0D6JDH5</accession>
<dbReference type="KEGG" id="fiy:BN1229_v1_1507"/>
<organism evidence="1 2">
    <name type="scientific">Candidatus Filomicrobium marinum</name>
    <dbReference type="NCBI Taxonomy" id="1608628"/>
    <lineage>
        <taxon>Bacteria</taxon>
        <taxon>Pseudomonadati</taxon>
        <taxon>Pseudomonadota</taxon>
        <taxon>Alphaproteobacteria</taxon>
        <taxon>Hyphomicrobiales</taxon>
        <taxon>Hyphomicrobiaceae</taxon>
        <taxon>Filomicrobium</taxon>
    </lineage>
</organism>
<dbReference type="AlphaFoldDB" id="A0A0D6JDH5"/>
<reference evidence="2" key="1">
    <citation type="submission" date="2015-02" db="EMBL/GenBank/DDBJ databases">
        <authorList>
            <person name="Chooi Y.-H."/>
        </authorList>
    </citation>
    <scope>NUCLEOTIDE SEQUENCE [LARGE SCALE GENOMIC DNA]</scope>
    <source>
        <strain evidence="2">strain Y</strain>
    </source>
</reference>
<evidence type="ECO:0000313" key="2">
    <source>
        <dbReference type="Proteomes" id="UP000033187"/>
    </source>
</evidence>
<dbReference type="RefSeq" id="WP_046477590.1">
    <property type="nucleotide sequence ID" value="NZ_LN829118.1"/>
</dbReference>
<name>A0A0D6JDH5_9HYPH</name>
<sequence>MSTLLESRVSSFPLAPKGPLSEADAVDIWIARWLRVRRVDILRRYDCDPRRLYEIWEGRRFPASRERARKVFAERYPELIDRVDFGNHRSIPRSNNHPAQLGLFE</sequence>
<dbReference type="KEGG" id="fil:BN1229_v1_1505"/>
<protein>
    <submittedName>
        <fullName evidence="1">Uncharacterized protein</fullName>
    </submittedName>
</protein>
<proteinExistence type="predicted"/>
<gene>
    <name evidence="1" type="ORF">YBN1229_v1_1507</name>
</gene>
<dbReference type="EMBL" id="LN829119">
    <property type="protein sequence ID" value="CPR17986.1"/>
    <property type="molecule type" value="Genomic_DNA"/>
</dbReference>